<feature type="transmembrane region" description="Helical" evidence="8">
    <location>
        <begin position="74"/>
        <end position="93"/>
    </location>
</feature>
<dbReference type="InterPro" id="IPR004254">
    <property type="entry name" value="AdipoR/HlyIII-related"/>
</dbReference>
<evidence type="ECO:0000256" key="1">
    <source>
        <dbReference type="ARBA" id="ARBA00004651"/>
    </source>
</evidence>
<dbReference type="GO" id="GO:0140911">
    <property type="term" value="F:pore-forming activity"/>
    <property type="evidence" value="ECO:0007669"/>
    <property type="project" value="InterPro"/>
</dbReference>
<feature type="binding site" evidence="7">
    <location>
        <position position="183"/>
    </location>
    <ligand>
        <name>Zn(2+)</name>
        <dbReference type="ChEBI" id="CHEBI:29105"/>
    </ligand>
</feature>
<feature type="transmembrane region" description="Helical" evidence="8">
    <location>
        <begin position="154"/>
        <end position="174"/>
    </location>
</feature>
<dbReference type="EMBL" id="FCOK02000040">
    <property type="protein sequence ID" value="SAL51014.1"/>
    <property type="molecule type" value="Genomic_DNA"/>
</dbReference>
<dbReference type="NCBIfam" id="TIGR01065">
    <property type="entry name" value="hlyIII"/>
    <property type="match status" value="1"/>
</dbReference>
<feature type="transmembrane region" description="Helical" evidence="8">
    <location>
        <begin position="186"/>
        <end position="205"/>
    </location>
</feature>
<feature type="transmembrane region" description="Helical" evidence="8">
    <location>
        <begin position="99"/>
        <end position="116"/>
    </location>
</feature>
<reference evidence="9 10" key="1">
    <citation type="submission" date="2016-01" db="EMBL/GenBank/DDBJ databases">
        <authorList>
            <person name="Oliw E.H."/>
        </authorList>
    </citation>
    <scope>NUCLEOTIDE SEQUENCE [LARGE SCALE GENOMIC DNA]</scope>
    <source>
        <strain evidence="9">LMG 27134</strain>
    </source>
</reference>
<comment type="similarity">
    <text evidence="2">Belongs to the UPF0073 (Hly-III) family.</text>
</comment>
<evidence type="ECO:0000256" key="3">
    <source>
        <dbReference type="ARBA" id="ARBA00022475"/>
    </source>
</evidence>
<sequence>MHFGERFNSVTHLVGTVLSVAGLATLVTMASMERDPYKIVSFAVYGAMLLVLYAISTLYHSVRNPRLKAVLQKCDHSAIYLLIAGSYTPFTLVTLRGPWGWSLFGVSWGLAALGIVQELTLGRRTRSVSMVIYVMMGWLALVAIHPLVTALPPAGTAWLLAGGLIYSAGIYFFINDERIRHGHGIWHLFVLGGSLCQFVSIARYVA</sequence>
<dbReference type="GO" id="GO:0005886">
    <property type="term" value="C:plasma membrane"/>
    <property type="evidence" value="ECO:0007669"/>
    <property type="project" value="UniProtKB-SubCell"/>
</dbReference>
<feature type="transmembrane region" description="Helical" evidence="8">
    <location>
        <begin position="128"/>
        <end position="148"/>
    </location>
</feature>
<comment type="subcellular location">
    <subcellularLocation>
        <location evidence="1">Cell membrane</location>
        <topology evidence="1">Multi-pass membrane protein</topology>
    </subcellularLocation>
</comment>
<evidence type="ECO:0000256" key="5">
    <source>
        <dbReference type="ARBA" id="ARBA00022989"/>
    </source>
</evidence>
<proteinExistence type="inferred from homology"/>
<dbReference type="PANTHER" id="PTHR20855:SF3">
    <property type="entry name" value="LD03007P"/>
    <property type="match status" value="1"/>
</dbReference>
<evidence type="ECO:0000256" key="7">
    <source>
        <dbReference type="PIRSR" id="PIRSR604254-1"/>
    </source>
</evidence>
<evidence type="ECO:0000313" key="9">
    <source>
        <dbReference type="EMBL" id="SAL51014.1"/>
    </source>
</evidence>
<keyword evidence="3" id="KW-1003">Cell membrane</keyword>
<evidence type="ECO:0000313" key="10">
    <source>
        <dbReference type="Proteomes" id="UP000054683"/>
    </source>
</evidence>
<evidence type="ECO:0000256" key="4">
    <source>
        <dbReference type="ARBA" id="ARBA00022692"/>
    </source>
</evidence>
<feature type="transmembrane region" description="Helical" evidence="8">
    <location>
        <begin position="12"/>
        <end position="30"/>
    </location>
</feature>
<dbReference type="AlphaFoldDB" id="A0A158I362"/>
<keyword evidence="7" id="KW-0479">Metal-binding</keyword>
<feature type="binding site" evidence="7">
    <location>
        <position position="60"/>
    </location>
    <ligand>
        <name>Zn(2+)</name>
        <dbReference type="ChEBI" id="CHEBI:29105"/>
    </ligand>
</feature>
<keyword evidence="6 8" id="KW-0472">Membrane</keyword>
<dbReference type="InterPro" id="IPR005744">
    <property type="entry name" value="Hy-lIII"/>
</dbReference>
<dbReference type="PANTHER" id="PTHR20855">
    <property type="entry name" value="ADIPOR/PROGESTIN RECEPTOR-RELATED"/>
    <property type="match status" value="1"/>
</dbReference>
<name>A0A158I362_9BURK</name>
<organism evidence="9 10">
    <name type="scientific">Caballeronia udeis</name>
    <dbReference type="NCBI Taxonomy" id="1232866"/>
    <lineage>
        <taxon>Bacteria</taxon>
        <taxon>Pseudomonadati</taxon>
        <taxon>Pseudomonadota</taxon>
        <taxon>Betaproteobacteria</taxon>
        <taxon>Burkholderiales</taxon>
        <taxon>Burkholderiaceae</taxon>
        <taxon>Caballeronia</taxon>
    </lineage>
</organism>
<feature type="binding site" evidence="7">
    <location>
        <position position="187"/>
    </location>
    <ligand>
        <name>Zn(2+)</name>
        <dbReference type="ChEBI" id="CHEBI:29105"/>
    </ligand>
</feature>
<evidence type="ECO:0000256" key="8">
    <source>
        <dbReference type="SAM" id="Phobius"/>
    </source>
</evidence>
<keyword evidence="5 8" id="KW-1133">Transmembrane helix</keyword>
<dbReference type="OrthoDB" id="9813689at2"/>
<evidence type="ECO:0000256" key="2">
    <source>
        <dbReference type="ARBA" id="ARBA00008488"/>
    </source>
</evidence>
<evidence type="ECO:0000256" key="6">
    <source>
        <dbReference type="ARBA" id="ARBA00023136"/>
    </source>
</evidence>
<accession>A0A158I362</accession>
<dbReference type="Pfam" id="PF03006">
    <property type="entry name" value="HlyIII"/>
    <property type="match status" value="1"/>
</dbReference>
<dbReference type="GO" id="GO:0046872">
    <property type="term" value="F:metal ion binding"/>
    <property type="evidence" value="ECO:0007669"/>
    <property type="project" value="UniProtKB-KW"/>
</dbReference>
<dbReference type="Proteomes" id="UP000054683">
    <property type="component" value="Unassembled WGS sequence"/>
</dbReference>
<gene>
    <name evidence="9" type="ORF">AWB69_05201</name>
</gene>
<protein>
    <submittedName>
        <fullName evidence="9">Hemolysin D</fullName>
    </submittedName>
</protein>
<dbReference type="RefSeq" id="WP_062089569.1">
    <property type="nucleotide sequence ID" value="NZ_FCOK02000040.1"/>
</dbReference>
<keyword evidence="7" id="KW-0862">Zinc</keyword>
<feature type="transmembrane region" description="Helical" evidence="8">
    <location>
        <begin position="42"/>
        <end position="62"/>
    </location>
</feature>
<keyword evidence="4 8" id="KW-0812">Transmembrane</keyword>